<protein>
    <recommendedName>
        <fullName evidence="4">DUF2271 domain-containing protein</fullName>
    </recommendedName>
</protein>
<evidence type="ECO:0000313" key="3">
    <source>
        <dbReference type="Proteomes" id="UP000198629"/>
    </source>
</evidence>
<dbReference type="AlphaFoldDB" id="A0A1G9D0M1"/>
<accession>A0A1G9D0M1</accession>
<dbReference type="EMBL" id="FNFX01000003">
    <property type="protein sequence ID" value="SDK57456.1"/>
    <property type="molecule type" value="Genomic_DNA"/>
</dbReference>
<organism evidence="2 3">
    <name type="scientific">Methylophilus rhizosphaerae</name>
    <dbReference type="NCBI Taxonomy" id="492660"/>
    <lineage>
        <taxon>Bacteria</taxon>
        <taxon>Pseudomonadati</taxon>
        <taxon>Pseudomonadota</taxon>
        <taxon>Betaproteobacteria</taxon>
        <taxon>Nitrosomonadales</taxon>
        <taxon>Methylophilaceae</taxon>
        <taxon>Methylophilus</taxon>
    </lineage>
</organism>
<feature type="signal peptide" evidence="1">
    <location>
        <begin position="1"/>
        <end position="23"/>
    </location>
</feature>
<reference evidence="3" key="1">
    <citation type="submission" date="2016-10" db="EMBL/GenBank/DDBJ databases">
        <authorList>
            <person name="Varghese N."/>
            <person name="Submissions S."/>
        </authorList>
    </citation>
    <scope>NUCLEOTIDE SEQUENCE [LARGE SCALE GENOMIC DNA]</scope>
    <source>
        <strain evidence="3">CBMB127</strain>
    </source>
</reference>
<gene>
    <name evidence="2" type="ORF">SAMN05192566_1721</name>
</gene>
<sequence length="176" mass="19507">MRKWVPALIPALVAGLFNNQANAGEINIKATIPQINTAEYHRPYVAIWIEKPDQSVEKNLAAWYSQKKAANGDEGNKWLKDLRQWWRKSGREQSLPIDGVSGATRPVGEQSLTFTEGKAPLGTLPPGQYNIAVEAAREKGGREIVRVPFTWPVQKAEQVKAAGQQELGDIIIDLKP</sequence>
<feature type="chain" id="PRO_5011455707" description="DUF2271 domain-containing protein" evidence="1">
    <location>
        <begin position="24"/>
        <end position="176"/>
    </location>
</feature>
<name>A0A1G9D0M1_9PROT</name>
<dbReference type="OrthoDB" id="195316at2"/>
<dbReference type="STRING" id="492660.SAMN05192566_1721"/>
<keyword evidence="1" id="KW-0732">Signal</keyword>
<dbReference type="RefSeq" id="WP_091471729.1">
    <property type="nucleotide sequence ID" value="NZ_FNFX01000003.1"/>
</dbReference>
<evidence type="ECO:0008006" key="4">
    <source>
        <dbReference type="Google" id="ProtNLM"/>
    </source>
</evidence>
<evidence type="ECO:0000313" key="2">
    <source>
        <dbReference type="EMBL" id="SDK57456.1"/>
    </source>
</evidence>
<evidence type="ECO:0000256" key="1">
    <source>
        <dbReference type="SAM" id="SignalP"/>
    </source>
</evidence>
<dbReference type="InterPro" id="IPR014469">
    <property type="entry name" value="DUF2271"/>
</dbReference>
<dbReference type="PIRSF" id="PIRSF014995">
    <property type="entry name" value="UCP014995"/>
    <property type="match status" value="1"/>
</dbReference>
<keyword evidence="3" id="KW-1185">Reference proteome</keyword>
<proteinExistence type="predicted"/>
<dbReference type="Proteomes" id="UP000198629">
    <property type="component" value="Unassembled WGS sequence"/>
</dbReference>
<dbReference type="Pfam" id="PF10029">
    <property type="entry name" value="DUF2271"/>
    <property type="match status" value="1"/>
</dbReference>